<evidence type="ECO:0000313" key="5">
    <source>
        <dbReference type="EMBL" id="MBB4120290.1"/>
    </source>
</evidence>
<gene>
    <name evidence="5" type="ORF">GGR30_000185</name>
</gene>
<comment type="caution">
    <text evidence="5">The sequence shown here is derived from an EMBL/GenBank/DDBJ whole genome shotgun (WGS) entry which is preliminary data.</text>
</comment>
<evidence type="ECO:0000256" key="1">
    <source>
        <dbReference type="ARBA" id="ARBA00004196"/>
    </source>
</evidence>
<dbReference type="Gene3D" id="2.40.420.20">
    <property type="match status" value="1"/>
</dbReference>
<name>A0A7W6KHZ8_9HYPH</name>
<dbReference type="GO" id="GO:0030313">
    <property type="term" value="C:cell envelope"/>
    <property type="evidence" value="ECO:0007669"/>
    <property type="project" value="UniProtKB-SubCell"/>
</dbReference>
<reference evidence="5 6" key="1">
    <citation type="submission" date="2020-08" db="EMBL/GenBank/DDBJ databases">
        <title>Genomic Encyclopedia of Type Strains, Phase IV (KMG-IV): sequencing the most valuable type-strain genomes for metagenomic binning, comparative biology and taxonomic classification.</title>
        <authorList>
            <person name="Goeker M."/>
        </authorList>
    </citation>
    <scope>NUCLEOTIDE SEQUENCE [LARGE SCALE GENOMIC DNA]</scope>
    <source>
        <strain evidence="5 6">DSM 28101</strain>
    </source>
</reference>
<proteinExistence type="predicted"/>
<keyword evidence="2 3" id="KW-0175">Coiled coil</keyword>
<dbReference type="EMBL" id="JACIDZ010000001">
    <property type="protein sequence ID" value="MBB4120290.1"/>
    <property type="molecule type" value="Genomic_DNA"/>
</dbReference>
<dbReference type="PANTHER" id="PTHR32347:SF23">
    <property type="entry name" value="BLL5650 PROTEIN"/>
    <property type="match status" value="1"/>
</dbReference>
<keyword evidence="6" id="KW-1185">Reference proteome</keyword>
<dbReference type="RefSeq" id="WP_183481300.1">
    <property type="nucleotide sequence ID" value="NZ_JACIDZ010000001.1"/>
</dbReference>
<dbReference type="AlphaFoldDB" id="A0A7W6KHZ8"/>
<organism evidence="5 6">
    <name type="scientific">Martelella radicis</name>
    <dbReference type="NCBI Taxonomy" id="1397476"/>
    <lineage>
        <taxon>Bacteria</taxon>
        <taxon>Pseudomonadati</taxon>
        <taxon>Pseudomonadota</taxon>
        <taxon>Alphaproteobacteria</taxon>
        <taxon>Hyphomicrobiales</taxon>
        <taxon>Aurantimonadaceae</taxon>
        <taxon>Martelella</taxon>
    </lineage>
</organism>
<feature type="signal peptide" evidence="4">
    <location>
        <begin position="1"/>
        <end position="19"/>
    </location>
</feature>
<evidence type="ECO:0000313" key="6">
    <source>
        <dbReference type="Proteomes" id="UP000530571"/>
    </source>
</evidence>
<keyword evidence="4" id="KW-0732">Signal</keyword>
<evidence type="ECO:0000256" key="3">
    <source>
        <dbReference type="SAM" id="Coils"/>
    </source>
</evidence>
<evidence type="ECO:0000256" key="2">
    <source>
        <dbReference type="ARBA" id="ARBA00023054"/>
    </source>
</evidence>
<evidence type="ECO:0000256" key="4">
    <source>
        <dbReference type="SAM" id="SignalP"/>
    </source>
</evidence>
<dbReference type="InterPro" id="IPR050465">
    <property type="entry name" value="UPF0194_transport"/>
</dbReference>
<dbReference type="Proteomes" id="UP000530571">
    <property type="component" value="Unassembled WGS sequence"/>
</dbReference>
<feature type="coiled-coil region" evidence="3">
    <location>
        <begin position="101"/>
        <end position="164"/>
    </location>
</feature>
<feature type="chain" id="PRO_5030641737" evidence="4">
    <location>
        <begin position="20"/>
        <end position="407"/>
    </location>
</feature>
<dbReference type="PANTHER" id="PTHR32347">
    <property type="entry name" value="EFFLUX SYSTEM COMPONENT YKNX-RELATED"/>
    <property type="match status" value="1"/>
</dbReference>
<protein>
    <submittedName>
        <fullName evidence="5">HlyD family secretion protein</fullName>
    </submittedName>
</protein>
<sequence>MPKSRETLAVLVLAAAALAAGLWTARANVWPFAGDKARSTTADLRRVAIGTHAFVRQVVRHCHVDYGAPRSIEVTADGRVEALEKQNAAVKRGDPIARFDATKLESEKKNVLLELSNLKERLAFRTGPYREQTDAIAAIERQDLTEKRDRLSQALTEIVALEKRGQIAPNRVEEARLKLGEAKTALGRFEHQQTLRKAQDALDVSQLRYTVDKTKQRLGDIRAELERAIIRAPADGRLVWTDPGFALKGEGTVRSGMTIGSIVDPEVYGARLRFIDSDMSVVDGSAVSVSFGSGRPEAAATIVATQLVDDPLEQARGRFEYAVEITFPATSHDGVLHSQAVCSFSKALGEPAPAIPAAAIMFDNGNPYARSVEGDQFGLVALELGEVSGSYVRVLSGLQPGDIVLEP</sequence>
<accession>A0A7W6KHZ8</accession>
<comment type="subcellular location">
    <subcellularLocation>
        <location evidence="1">Cell envelope</location>
    </subcellularLocation>
</comment>